<dbReference type="AlphaFoldDB" id="A0A1Y1MR17"/>
<accession>A0A1Y1MR17</accession>
<dbReference type="PANTHER" id="PTHR47331">
    <property type="entry name" value="PHD-TYPE DOMAIN-CONTAINING PROTEIN"/>
    <property type="match status" value="1"/>
</dbReference>
<proteinExistence type="predicted"/>
<dbReference type="InterPro" id="IPR021109">
    <property type="entry name" value="Peptidase_aspartic_dom_sf"/>
</dbReference>
<name>A0A1Y1MR17_PHOPY</name>
<sequence length="282" mass="31117">MKCSRKHHTLLHININPRTNLVQNNTSPLNDNAPTEASSSNVSNSTNCLLSNTSQITDKSVNTLSGFNNCTLLETALVDIKDKFGNFRTVRAVLDGGSRTNLITSKCFKKLGLTSYSLSINICGVGQRNTRAAGYCECTIKPVGRCEPHIDLDFVVLPQICHNQPSQSLSREHFNKFSNLVLADPSFYKYSPIDILLGAEIVGFLLVGDSISTNYDEPVAQETLFGWVVTGKFKNAHYLSPSVDICLATHNLENFIKTFWALEEVPSTSKFSSEDLAAEELF</sequence>
<dbReference type="PANTHER" id="PTHR47331:SF1">
    <property type="entry name" value="GAG-LIKE PROTEIN"/>
    <property type="match status" value="1"/>
</dbReference>
<organism evidence="2">
    <name type="scientific">Photinus pyralis</name>
    <name type="common">Common eastern firefly</name>
    <name type="synonym">Lampyris pyralis</name>
    <dbReference type="NCBI Taxonomy" id="7054"/>
    <lineage>
        <taxon>Eukaryota</taxon>
        <taxon>Metazoa</taxon>
        <taxon>Ecdysozoa</taxon>
        <taxon>Arthropoda</taxon>
        <taxon>Hexapoda</taxon>
        <taxon>Insecta</taxon>
        <taxon>Pterygota</taxon>
        <taxon>Neoptera</taxon>
        <taxon>Endopterygota</taxon>
        <taxon>Coleoptera</taxon>
        <taxon>Polyphaga</taxon>
        <taxon>Elateriformia</taxon>
        <taxon>Elateroidea</taxon>
        <taxon>Lampyridae</taxon>
        <taxon>Lampyrinae</taxon>
        <taxon>Photinus</taxon>
    </lineage>
</organism>
<feature type="compositionally biased region" description="Polar residues" evidence="1">
    <location>
        <begin position="21"/>
        <end position="37"/>
    </location>
</feature>
<reference evidence="2" key="1">
    <citation type="journal article" date="2016" name="Sci. Rep.">
        <title>Molecular characterization of firefly nuptial gifts: a multi-omics approach sheds light on postcopulatory sexual selection.</title>
        <authorList>
            <person name="Al-Wathiqui N."/>
            <person name="Fallon T.R."/>
            <person name="South A."/>
            <person name="Weng J.K."/>
            <person name="Lewis S.M."/>
        </authorList>
    </citation>
    <scope>NUCLEOTIDE SEQUENCE</scope>
</reference>
<feature type="region of interest" description="Disordered" evidence="1">
    <location>
        <begin position="21"/>
        <end position="43"/>
    </location>
</feature>
<evidence type="ECO:0000313" key="2">
    <source>
        <dbReference type="EMBL" id="JAV86945.1"/>
    </source>
</evidence>
<protein>
    <submittedName>
        <fullName evidence="2">Uncharacterized protein</fullName>
    </submittedName>
</protein>
<dbReference type="EMBL" id="GEZM01026815">
    <property type="protein sequence ID" value="JAV86945.1"/>
    <property type="molecule type" value="Transcribed_RNA"/>
</dbReference>
<dbReference type="CDD" id="cd00303">
    <property type="entry name" value="retropepsin_like"/>
    <property type="match status" value="1"/>
</dbReference>
<evidence type="ECO:0000256" key="1">
    <source>
        <dbReference type="SAM" id="MobiDB-lite"/>
    </source>
</evidence>
<dbReference type="Gene3D" id="2.40.70.10">
    <property type="entry name" value="Acid Proteases"/>
    <property type="match status" value="1"/>
</dbReference>